<dbReference type="GeneID" id="93365525"/>
<dbReference type="EMBL" id="ACNN01000005">
    <property type="protein sequence ID" value="EEN83651.1"/>
    <property type="molecule type" value="Genomic_DNA"/>
</dbReference>
<dbReference type="AlphaFoldDB" id="C3J7W3"/>
<evidence type="ECO:0000313" key="3">
    <source>
        <dbReference type="Proteomes" id="UP000004295"/>
    </source>
</evidence>
<proteinExistence type="predicted"/>
<sequence length="275" mass="30313">MRAAASPSPLPQKRASQWSLRFCRLVGCGLLLVGLLAFTHREAFAKGTSYTLDEFTLLPLQIDSVQKDTITQVAEFAPSAPLLDTLQMLPTPEAPLRRNFLATSSHFAPNPTFALLYALIPGGGQLYNRKYWKIPLVLAAATACTYAVSWNARLYNEYHTAYVDFMNENPLEKDSWKGFVPNGGNPADYVGDGNIQSRLKKGTELYRRNRDLSIIVSAAVYLLSIIDAYVDAELFLFDVSPNLSMSLAPSLIAQPWGSTSPSPTVAPGLSYRLLF</sequence>
<gene>
    <name evidence="2" type="ORF">POREN0001_1205</name>
</gene>
<evidence type="ECO:0000259" key="1">
    <source>
        <dbReference type="Pfam" id="PF18935"/>
    </source>
</evidence>
<dbReference type="RefSeq" id="WP_004332118.1">
    <property type="nucleotide sequence ID" value="NZ_ACNN01000005.1"/>
</dbReference>
<organism evidence="2 3">
    <name type="scientific">Porphyromonas endodontalis (strain ATCC 35406 / DSM 24491 / JCM 8526 / CCUG 16442 / BCRC 14492 / NCTC 13058 / HG 370)</name>
    <name type="common">Bacteroides endodontalis</name>
    <dbReference type="NCBI Taxonomy" id="553175"/>
    <lineage>
        <taxon>Bacteria</taxon>
        <taxon>Pseudomonadati</taxon>
        <taxon>Bacteroidota</taxon>
        <taxon>Bacteroidia</taxon>
        <taxon>Bacteroidales</taxon>
        <taxon>Porphyromonadaceae</taxon>
        <taxon>Porphyromonas</taxon>
    </lineage>
</organism>
<name>C3J7W3_POREA</name>
<dbReference type="Pfam" id="PF18935">
    <property type="entry name" value="DUF5683"/>
    <property type="match status" value="1"/>
</dbReference>
<dbReference type="Proteomes" id="UP000004295">
    <property type="component" value="Unassembled WGS sequence"/>
</dbReference>
<dbReference type="STRING" id="553175.POREN0001_1205"/>
<protein>
    <recommendedName>
        <fullName evidence="1">DUF5683 domain-containing protein</fullName>
    </recommendedName>
</protein>
<evidence type="ECO:0000313" key="2">
    <source>
        <dbReference type="EMBL" id="EEN83651.1"/>
    </source>
</evidence>
<dbReference type="InterPro" id="IPR043738">
    <property type="entry name" value="DUF5683"/>
</dbReference>
<accession>C3J7W3</accession>
<keyword evidence="3" id="KW-1185">Reference proteome</keyword>
<reference evidence="2 3" key="1">
    <citation type="submission" date="2009-04" db="EMBL/GenBank/DDBJ databases">
        <authorList>
            <person name="Sebastian Y."/>
            <person name="Madupu R."/>
            <person name="Durkin A.S."/>
            <person name="Torralba M."/>
            <person name="Methe B."/>
            <person name="Sutton G.G."/>
            <person name="Strausberg R.L."/>
            <person name="Nelson K.E."/>
        </authorList>
    </citation>
    <scope>NUCLEOTIDE SEQUENCE [LARGE SCALE GENOMIC DNA]</scope>
    <source>
        <strain evidence="3">ATCC 35406 / BCRC 14492 / JCM 8526 / NCTC 13058 / HG 370</strain>
    </source>
</reference>
<comment type="caution">
    <text evidence="2">The sequence shown here is derived from an EMBL/GenBank/DDBJ whole genome shotgun (WGS) entry which is preliminary data.</text>
</comment>
<dbReference type="eggNOG" id="ENOG5031KKX">
    <property type="taxonomic scope" value="Bacteria"/>
</dbReference>
<feature type="domain" description="DUF5683" evidence="1">
    <location>
        <begin position="109"/>
        <end position="261"/>
    </location>
</feature>